<proteinExistence type="predicted"/>
<keyword evidence="1" id="KW-0812">Transmembrane</keyword>
<name>A0A7S2HG61_9STRA</name>
<dbReference type="AlphaFoldDB" id="A0A7S2HG61"/>
<evidence type="ECO:0000313" key="2">
    <source>
        <dbReference type="EMBL" id="CAD9489774.1"/>
    </source>
</evidence>
<feature type="transmembrane region" description="Helical" evidence="1">
    <location>
        <begin position="96"/>
        <end position="117"/>
    </location>
</feature>
<dbReference type="EMBL" id="HBGV01008702">
    <property type="protein sequence ID" value="CAD9489774.1"/>
    <property type="molecule type" value="Transcribed_RNA"/>
</dbReference>
<gene>
    <name evidence="2" type="ORF">HTAM1171_LOCUS5381</name>
</gene>
<feature type="transmembrane region" description="Helical" evidence="1">
    <location>
        <begin position="172"/>
        <end position="190"/>
    </location>
</feature>
<sequence length="255" mass="28520">MIKAFKLTTTELRMNFVQLAIFGIGVGFLRNPSIARWISKHCSVFPSTPERNFEPLSIIDWVAHYSINVYGLGVLQEMLIEQKGAQQQPRPRRKSLSLVFAMQQFMGLIVMLSHSLVDKNTAAEHALLDFGYFILQISNFATGFVVLFPFYGWVTLLPIAHLVLKEEITFKNVSGIVLNTFALLSILASPKNDFPLLFKLSFVFMSLMPVVALKFDTSTDFGHTMASSYLSAVVVLMRASLQNQASHGISAKKHA</sequence>
<feature type="transmembrane region" description="Helical" evidence="1">
    <location>
        <begin position="137"/>
        <end position="160"/>
    </location>
</feature>
<organism evidence="2">
    <name type="scientific">Helicotheca tamesis</name>
    <dbReference type="NCBI Taxonomy" id="374047"/>
    <lineage>
        <taxon>Eukaryota</taxon>
        <taxon>Sar</taxon>
        <taxon>Stramenopiles</taxon>
        <taxon>Ochrophyta</taxon>
        <taxon>Bacillariophyta</taxon>
        <taxon>Mediophyceae</taxon>
        <taxon>Lithodesmiophycidae</taxon>
        <taxon>Lithodesmiales</taxon>
        <taxon>Lithodesmiaceae</taxon>
        <taxon>Helicotheca</taxon>
    </lineage>
</organism>
<keyword evidence="1" id="KW-0472">Membrane</keyword>
<evidence type="ECO:0000256" key="1">
    <source>
        <dbReference type="SAM" id="Phobius"/>
    </source>
</evidence>
<reference evidence="2" key="1">
    <citation type="submission" date="2021-01" db="EMBL/GenBank/DDBJ databases">
        <authorList>
            <person name="Corre E."/>
            <person name="Pelletier E."/>
            <person name="Niang G."/>
            <person name="Scheremetjew M."/>
            <person name="Finn R."/>
            <person name="Kale V."/>
            <person name="Holt S."/>
            <person name="Cochrane G."/>
            <person name="Meng A."/>
            <person name="Brown T."/>
            <person name="Cohen L."/>
        </authorList>
    </citation>
    <scope>NUCLEOTIDE SEQUENCE</scope>
    <source>
        <strain evidence="2">CCMP826</strain>
    </source>
</reference>
<keyword evidence="1" id="KW-1133">Transmembrane helix</keyword>
<accession>A0A7S2HG61</accession>
<feature type="transmembrane region" description="Helical" evidence="1">
    <location>
        <begin position="196"/>
        <end position="215"/>
    </location>
</feature>
<protein>
    <submittedName>
        <fullName evidence="2">Uncharacterized protein</fullName>
    </submittedName>
</protein>